<evidence type="ECO:0000313" key="1">
    <source>
        <dbReference type="EMBL" id="RDX62708.1"/>
    </source>
</evidence>
<name>A0A371E9J9_MUCPR</name>
<sequence>MALKWSKRIRDFVSLLRGRKEPVPDLHRQQGPLRRGYVKAQILVDFIVELTPTREVEQPSKGWTLSVDGASNQRGSRARVILEGLDEVLIEQSLRFEFKASNNQAEYEALLARMRLA</sequence>
<dbReference type="PANTHER" id="PTHR48475">
    <property type="entry name" value="RIBONUCLEASE H"/>
    <property type="match status" value="1"/>
</dbReference>
<evidence type="ECO:0000313" key="2">
    <source>
        <dbReference type="Proteomes" id="UP000257109"/>
    </source>
</evidence>
<dbReference type="AlphaFoldDB" id="A0A371E9J9"/>
<dbReference type="InterPro" id="IPR036397">
    <property type="entry name" value="RNaseH_sf"/>
</dbReference>
<feature type="non-terminal residue" evidence="1">
    <location>
        <position position="1"/>
    </location>
</feature>
<reference evidence="1" key="1">
    <citation type="submission" date="2018-05" db="EMBL/GenBank/DDBJ databases">
        <title>Draft genome of Mucuna pruriens seed.</title>
        <authorList>
            <person name="Nnadi N.E."/>
            <person name="Vos R."/>
            <person name="Hasami M.H."/>
            <person name="Devisetty U.K."/>
            <person name="Aguiy J.C."/>
        </authorList>
    </citation>
    <scope>NUCLEOTIDE SEQUENCE [LARGE SCALE GENOMIC DNA]</scope>
    <source>
        <strain evidence="1">JCA_2017</strain>
    </source>
</reference>
<dbReference type="OrthoDB" id="1457029at2759"/>
<protein>
    <recommendedName>
        <fullName evidence="3">RNase H type-1 domain-containing protein</fullName>
    </recommendedName>
</protein>
<dbReference type="PANTHER" id="PTHR48475:SF2">
    <property type="entry name" value="RIBONUCLEASE H"/>
    <property type="match status" value="1"/>
</dbReference>
<dbReference type="Proteomes" id="UP000257109">
    <property type="component" value="Unassembled WGS sequence"/>
</dbReference>
<dbReference type="EMBL" id="QJKJ01015326">
    <property type="protein sequence ID" value="RDX62708.1"/>
    <property type="molecule type" value="Genomic_DNA"/>
</dbReference>
<dbReference type="GO" id="GO:0003676">
    <property type="term" value="F:nucleic acid binding"/>
    <property type="evidence" value="ECO:0007669"/>
    <property type="project" value="InterPro"/>
</dbReference>
<proteinExistence type="predicted"/>
<organism evidence="1 2">
    <name type="scientific">Mucuna pruriens</name>
    <name type="common">Velvet bean</name>
    <name type="synonym">Dolichos pruriens</name>
    <dbReference type="NCBI Taxonomy" id="157652"/>
    <lineage>
        <taxon>Eukaryota</taxon>
        <taxon>Viridiplantae</taxon>
        <taxon>Streptophyta</taxon>
        <taxon>Embryophyta</taxon>
        <taxon>Tracheophyta</taxon>
        <taxon>Spermatophyta</taxon>
        <taxon>Magnoliopsida</taxon>
        <taxon>eudicotyledons</taxon>
        <taxon>Gunneridae</taxon>
        <taxon>Pentapetalae</taxon>
        <taxon>rosids</taxon>
        <taxon>fabids</taxon>
        <taxon>Fabales</taxon>
        <taxon>Fabaceae</taxon>
        <taxon>Papilionoideae</taxon>
        <taxon>50 kb inversion clade</taxon>
        <taxon>NPAAA clade</taxon>
        <taxon>indigoferoid/millettioid clade</taxon>
        <taxon>Phaseoleae</taxon>
        <taxon>Mucuna</taxon>
    </lineage>
</organism>
<keyword evidence="2" id="KW-1185">Reference proteome</keyword>
<accession>A0A371E9J9</accession>
<evidence type="ECO:0008006" key="3">
    <source>
        <dbReference type="Google" id="ProtNLM"/>
    </source>
</evidence>
<comment type="caution">
    <text evidence="1">The sequence shown here is derived from an EMBL/GenBank/DDBJ whole genome shotgun (WGS) entry which is preliminary data.</text>
</comment>
<gene>
    <name evidence="1" type="ORF">CR513_58929</name>
</gene>
<dbReference type="Gene3D" id="3.30.420.10">
    <property type="entry name" value="Ribonuclease H-like superfamily/Ribonuclease H"/>
    <property type="match status" value="1"/>
</dbReference>